<dbReference type="HOGENOM" id="CLU_1568871_0_0_4"/>
<evidence type="ECO:0000313" key="3">
    <source>
        <dbReference type="Proteomes" id="UP000009874"/>
    </source>
</evidence>
<name>K9DM41_9BURK</name>
<evidence type="ECO:0000256" key="1">
    <source>
        <dbReference type="SAM" id="MobiDB-lite"/>
    </source>
</evidence>
<feature type="compositionally biased region" description="Polar residues" evidence="1">
    <location>
        <begin position="160"/>
        <end position="170"/>
    </location>
</feature>
<evidence type="ECO:0000313" key="2">
    <source>
        <dbReference type="EMBL" id="EKU84311.1"/>
    </source>
</evidence>
<organism evidence="2 3">
    <name type="scientific">Massilia timonae CCUG 45783</name>
    <dbReference type="NCBI Taxonomy" id="883126"/>
    <lineage>
        <taxon>Bacteria</taxon>
        <taxon>Pseudomonadati</taxon>
        <taxon>Pseudomonadota</taxon>
        <taxon>Betaproteobacteria</taxon>
        <taxon>Burkholderiales</taxon>
        <taxon>Oxalobacteraceae</taxon>
        <taxon>Telluria group</taxon>
        <taxon>Massilia</taxon>
    </lineage>
</organism>
<gene>
    <name evidence="2" type="ORF">HMPREF9710_00470</name>
</gene>
<comment type="caution">
    <text evidence="2">The sequence shown here is derived from an EMBL/GenBank/DDBJ whole genome shotgun (WGS) entry which is preliminary data.</text>
</comment>
<dbReference type="AlphaFoldDB" id="K9DM41"/>
<protein>
    <submittedName>
        <fullName evidence="2">Uncharacterized protein</fullName>
    </submittedName>
</protein>
<keyword evidence="3" id="KW-1185">Reference proteome</keyword>
<proteinExistence type="predicted"/>
<feature type="region of interest" description="Disordered" evidence="1">
    <location>
        <begin position="143"/>
        <end position="170"/>
    </location>
</feature>
<dbReference type="RefSeq" id="WP_005663548.1">
    <property type="nucleotide sequence ID" value="NZ_JH992922.1"/>
</dbReference>
<reference evidence="2 3" key="1">
    <citation type="submission" date="2012-09" db="EMBL/GenBank/DDBJ databases">
        <title>The Genome Sequence of Massilia timonae CCUG 45783.</title>
        <authorList>
            <consortium name="The Broad Institute Genome Sequencing Platform"/>
            <person name="Earl A."/>
            <person name="Ward D."/>
            <person name="Feldgarden M."/>
            <person name="Gevers D."/>
            <person name="Huys G."/>
            <person name="Walker B."/>
            <person name="Young S.K."/>
            <person name="Zeng Q."/>
            <person name="Gargeya S."/>
            <person name="Fitzgerald M."/>
            <person name="Haas B."/>
            <person name="Abouelleil A."/>
            <person name="Alvarado L."/>
            <person name="Arachchi H.M."/>
            <person name="Berlin A.M."/>
            <person name="Chapman S.B."/>
            <person name="Goldberg J."/>
            <person name="Griggs A."/>
            <person name="Gujja S."/>
            <person name="Hansen M."/>
            <person name="Howarth C."/>
            <person name="Imamovic A."/>
            <person name="Larimer J."/>
            <person name="McCowen C."/>
            <person name="Montmayeur A."/>
            <person name="Murphy C."/>
            <person name="Neiman D."/>
            <person name="Pearson M."/>
            <person name="Priest M."/>
            <person name="Roberts A."/>
            <person name="Saif S."/>
            <person name="Shea T."/>
            <person name="Sisk P."/>
            <person name="Sykes S."/>
            <person name="Wortman J."/>
            <person name="Nusbaum C."/>
            <person name="Birren B."/>
        </authorList>
    </citation>
    <scope>NUCLEOTIDE SEQUENCE [LARGE SCALE GENOMIC DNA]</scope>
    <source>
        <strain evidence="2 3">CCUG 45783</strain>
    </source>
</reference>
<accession>K9DM41</accession>
<dbReference type="PATRIC" id="fig|883126.3.peg.468"/>
<dbReference type="Proteomes" id="UP000009874">
    <property type="component" value="Unassembled WGS sequence"/>
</dbReference>
<dbReference type="EMBL" id="AGZI01000007">
    <property type="protein sequence ID" value="EKU84311.1"/>
    <property type="molecule type" value="Genomic_DNA"/>
</dbReference>
<sequence length="170" mass="18115">MNITQLCKRYGLQHHGSLESAWDAHGPTGIVLMQLWHAPNQKIHDHPLPGAQLRVRCMDAGEPHVSDARLDGNACAARVRSIAALENGARGFAAMSIPPSQSRGAGAWAKYANLERVFPVLALEREPCGAVFALLGAPVPASELGVTGPRPGRRPPTPRHTITSGRASTL</sequence>